<proteinExistence type="predicted"/>
<dbReference type="RefSeq" id="WP_250932451.1">
    <property type="nucleotide sequence ID" value="NZ_JAMQBK010000090.1"/>
</dbReference>
<evidence type="ECO:0008006" key="3">
    <source>
        <dbReference type="Google" id="ProtNLM"/>
    </source>
</evidence>
<comment type="caution">
    <text evidence="1">The sequence shown here is derived from an EMBL/GenBank/DDBJ whole genome shotgun (WGS) entry which is preliminary data.</text>
</comment>
<reference evidence="1 2" key="1">
    <citation type="journal article" date="2022" name="Syst. Appl. Microbiol.">
        <title>Rhodopirellula aestuarii sp. nov., a novel member of the genus Rhodopirellula isolated from brackish sediments collected in the Tagus River estuary, Portugal.</title>
        <authorList>
            <person name="Vitorino I.R."/>
            <person name="Klimek D."/>
            <person name="Calusinska M."/>
            <person name="Lobo-da-Cunha A."/>
            <person name="Vasconcelos V."/>
            <person name="Lage O.M."/>
        </authorList>
    </citation>
    <scope>NUCLEOTIDE SEQUENCE [LARGE SCALE GENOMIC DNA]</scope>
    <source>
        <strain evidence="1 2">ICT_H3.1</strain>
    </source>
</reference>
<name>A0ABT0UDL8_9BACT</name>
<sequence length="147" mass="16839">MKVLKRDHHLGLEPVVHVNRIPEAFVCHMRFRFETDKLSPGRPVLQIGHHMIVFNYLEGGGHRVKLPDGPTFAEPESGMKLGEWIDLVIEYRKGEITIGVNGYSKAYKHEAVTIINDKDKLGPRFTFKGGPNCRIVFDSVRLWKCEE</sequence>
<keyword evidence="2" id="KW-1185">Reference proteome</keyword>
<dbReference type="EMBL" id="JAMQBK010000090">
    <property type="protein sequence ID" value="MCM2374560.1"/>
    <property type="molecule type" value="Genomic_DNA"/>
</dbReference>
<evidence type="ECO:0000313" key="2">
    <source>
        <dbReference type="Proteomes" id="UP001202961"/>
    </source>
</evidence>
<evidence type="ECO:0000313" key="1">
    <source>
        <dbReference type="EMBL" id="MCM2374560.1"/>
    </source>
</evidence>
<dbReference type="Proteomes" id="UP001202961">
    <property type="component" value="Unassembled WGS sequence"/>
</dbReference>
<protein>
    <recommendedName>
        <fullName evidence="3">Galectin</fullName>
    </recommendedName>
</protein>
<organism evidence="1 2">
    <name type="scientific">Aporhodopirellula aestuarii</name>
    <dbReference type="NCBI Taxonomy" id="2950107"/>
    <lineage>
        <taxon>Bacteria</taxon>
        <taxon>Pseudomonadati</taxon>
        <taxon>Planctomycetota</taxon>
        <taxon>Planctomycetia</taxon>
        <taxon>Pirellulales</taxon>
        <taxon>Pirellulaceae</taxon>
        <taxon>Aporhodopirellula</taxon>
    </lineage>
</organism>
<accession>A0ABT0UDL8</accession>
<gene>
    <name evidence="1" type="ORF">NB063_28400</name>
</gene>